<dbReference type="CDD" id="cd01949">
    <property type="entry name" value="GGDEF"/>
    <property type="match status" value="1"/>
</dbReference>
<dbReference type="Gene3D" id="3.30.450.40">
    <property type="match status" value="1"/>
</dbReference>
<dbReference type="InterPro" id="IPR029016">
    <property type="entry name" value="GAF-like_dom_sf"/>
</dbReference>
<dbReference type="PANTHER" id="PTHR45138:SF9">
    <property type="entry name" value="DIGUANYLATE CYCLASE DGCM-RELATED"/>
    <property type="match status" value="1"/>
</dbReference>
<dbReference type="SMART" id="SM00267">
    <property type="entry name" value="GGDEF"/>
    <property type="match status" value="1"/>
</dbReference>
<dbReference type="NCBIfam" id="TIGR00254">
    <property type="entry name" value="GGDEF"/>
    <property type="match status" value="1"/>
</dbReference>
<protein>
    <submittedName>
        <fullName evidence="2">Diguanylate cyclase (GGDEF)-like protein</fullName>
    </submittedName>
</protein>
<keyword evidence="3" id="KW-1185">Reference proteome</keyword>
<dbReference type="SMART" id="SM00065">
    <property type="entry name" value="GAF"/>
    <property type="match status" value="1"/>
</dbReference>
<evidence type="ECO:0000313" key="3">
    <source>
        <dbReference type="Proteomes" id="UP000315711"/>
    </source>
</evidence>
<evidence type="ECO:0000313" key="2">
    <source>
        <dbReference type="EMBL" id="TWI58091.1"/>
    </source>
</evidence>
<proteinExistence type="predicted"/>
<dbReference type="EMBL" id="VLKZ01000003">
    <property type="protein sequence ID" value="TWI58091.1"/>
    <property type="molecule type" value="Genomic_DNA"/>
</dbReference>
<dbReference type="RefSeq" id="WP_158640008.1">
    <property type="nucleotide sequence ID" value="NZ_VLKZ01000003.1"/>
</dbReference>
<dbReference type="InterPro" id="IPR000160">
    <property type="entry name" value="GGDEF_dom"/>
</dbReference>
<dbReference type="InterPro" id="IPR029787">
    <property type="entry name" value="Nucleotide_cyclase"/>
</dbReference>
<dbReference type="GO" id="GO:1902201">
    <property type="term" value="P:negative regulation of bacterial-type flagellum-dependent cell motility"/>
    <property type="evidence" value="ECO:0007669"/>
    <property type="project" value="TreeGrafter"/>
</dbReference>
<dbReference type="SUPFAM" id="SSF55073">
    <property type="entry name" value="Nucleotide cyclase"/>
    <property type="match status" value="1"/>
</dbReference>
<dbReference type="Gene3D" id="3.30.70.270">
    <property type="match status" value="1"/>
</dbReference>
<dbReference type="Pfam" id="PF00990">
    <property type="entry name" value="GGDEF"/>
    <property type="match status" value="1"/>
</dbReference>
<dbReference type="Pfam" id="PF01590">
    <property type="entry name" value="GAF"/>
    <property type="match status" value="1"/>
</dbReference>
<dbReference type="GO" id="GO:0043709">
    <property type="term" value="P:cell adhesion involved in single-species biofilm formation"/>
    <property type="evidence" value="ECO:0007669"/>
    <property type="project" value="TreeGrafter"/>
</dbReference>
<comment type="caution">
    <text evidence="2">The sequence shown here is derived from an EMBL/GenBank/DDBJ whole genome shotgun (WGS) entry which is preliminary data.</text>
</comment>
<feature type="domain" description="GGDEF" evidence="1">
    <location>
        <begin position="181"/>
        <end position="307"/>
    </location>
</feature>
<dbReference type="PROSITE" id="PS50887">
    <property type="entry name" value="GGDEF"/>
    <property type="match status" value="1"/>
</dbReference>
<reference evidence="2 3" key="1">
    <citation type="journal article" date="2015" name="Stand. Genomic Sci.">
        <title>Genomic Encyclopedia of Bacterial and Archaeal Type Strains, Phase III: the genomes of soil and plant-associated and newly described type strains.</title>
        <authorList>
            <person name="Whitman W.B."/>
            <person name="Woyke T."/>
            <person name="Klenk H.P."/>
            <person name="Zhou Y."/>
            <person name="Lilburn T.G."/>
            <person name="Beck B.J."/>
            <person name="De Vos P."/>
            <person name="Vandamme P."/>
            <person name="Eisen J.A."/>
            <person name="Garrity G."/>
            <person name="Hugenholtz P."/>
            <person name="Kyrpides N.C."/>
        </authorList>
    </citation>
    <scope>NUCLEOTIDE SEQUENCE [LARGE SCALE GENOMIC DNA]</scope>
    <source>
        <strain evidence="2 3">CGMCC 1.10116</strain>
    </source>
</reference>
<accession>A0A562QMV4</accession>
<dbReference type="OrthoDB" id="9759607at2"/>
<name>A0A562QMV4_9BACI</name>
<dbReference type="InterPro" id="IPR050469">
    <property type="entry name" value="Diguanylate_Cyclase"/>
</dbReference>
<dbReference type="Proteomes" id="UP000315711">
    <property type="component" value="Unassembled WGS sequence"/>
</dbReference>
<dbReference type="SUPFAM" id="SSF55781">
    <property type="entry name" value="GAF domain-like"/>
    <property type="match status" value="1"/>
</dbReference>
<dbReference type="AlphaFoldDB" id="A0A562QMV4"/>
<dbReference type="InterPro" id="IPR003018">
    <property type="entry name" value="GAF"/>
</dbReference>
<evidence type="ECO:0000259" key="1">
    <source>
        <dbReference type="PROSITE" id="PS50887"/>
    </source>
</evidence>
<dbReference type="GO" id="GO:0005886">
    <property type="term" value="C:plasma membrane"/>
    <property type="evidence" value="ECO:0007669"/>
    <property type="project" value="TreeGrafter"/>
</dbReference>
<gene>
    <name evidence="2" type="ORF">IQ10_01422</name>
</gene>
<dbReference type="InterPro" id="IPR043128">
    <property type="entry name" value="Rev_trsase/Diguanyl_cyclase"/>
</dbReference>
<dbReference type="GO" id="GO:0052621">
    <property type="term" value="F:diguanylate cyclase activity"/>
    <property type="evidence" value="ECO:0007669"/>
    <property type="project" value="TreeGrafter"/>
</dbReference>
<dbReference type="PANTHER" id="PTHR45138">
    <property type="entry name" value="REGULATORY COMPONENTS OF SENSORY TRANSDUCTION SYSTEM"/>
    <property type="match status" value="1"/>
</dbReference>
<organism evidence="2 3">
    <name type="scientific">Halalkalibacter nanhaiisediminis</name>
    <dbReference type="NCBI Taxonomy" id="688079"/>
    <lineage>
        <taxon>Bacteria</taxon>
        <taxon>Bacillati</taxon>
        <taxon>Bacillota</taxon>
        <taxon>Bacilli</taxon>
        <taxon>Bacillales</taxon>
        <taxon>Bacillaceae</taxon>
        <taxon>Halalkalibacter</taxon>
    </lineage>
</organism>
<sequence>MVGKYNIHNEVQFAKIAQDILEMANQLIGNYSYFISYMDKCDFRVLKVLTNGEILLKEGLILPIEESYCHYIYEEKKPLVLSDSMKNDRTKYLKITTDANIGSYAGVPIILKNGTIFGSLCTLDAHPITHNTNTVEILERLASFLSYAIELELSTMKDPMTGIYNRLFWKRLLLQLKNEEGIHTFMLLDVDSFKVINDTLGHEKGDEVIVKIGNLLQNSIPENAFAFRFGGDEFGVLFPDLSLEQARPYAIDIKNKGEQIQISEKEISFSIGIVDTSCIGLEDIMNQADKLLYQSKKNGKNCISQIS</sequence>